<feature type="transmembrane region" description="Helical" evidence="8">
    <location>
        <begin position="453"/>
        <end position="478"/>
    </location>
</feature>
<evidence type="ECO:0000256" key="5">
    <source>
        <dbReference type="ARBA" id="ARBA00023136"/>
    </source>
</evidence>
<protein>
    <recommendedName>
        <fullName evidence="11">Prominin-like protein</fullName>
    </recommendedName>
</protein>
<keyword evidence="5 8" id="KW-0472">Membrane</keyword>
<keyword evidence="3 8" id="KW-0812">Transmembrane</keyword>
<evidence type="ECO:0000256" key="1">
    <source>
        <dbReference type="ARBA" id="ARBA00004141"/>
    </source>
</evidence>
<evidence type="ECO:0000256" key="8">
    <source>
        <dbReference type="SAM" id="Phobius"/>
    </source>
</evidence>
<organism evidence="9 10">
    <name type="scientific">Halocaridina rubra</name>
    <name type="common">Hawaiian red shrimp</name>
    <dbReference type="NCBI Taxonomy" id="373956"/>
    <lineage>
        <taxon>Eukaryota</taxon>
        <taxon>Metazoa</taxon>
        <taxon>Ecdysozoa</taxon>
        <taxon>Arthropoda</taxon>
        <taxon>Crustacea</taxon>
        <taxon>Multicrustacea</taxon>
        <taxon>Malacostraca</taxon>
        <taxon>Eumalacostraca</taxon>
        <taxon>Eucarida</taxon>
        <taxon>Decapoda</taxon>
        <taxon>Pleocyemata</taxon>
        <taxon>Caridea</taxon>
        <taxon>Atyoidea</taxon>
        <taxon>Atyidae</taxon>
        <taxon>Halocaridina</taxon>
    </lineage>
</organism>
<dbReference type="PANTHER" id="PTHR22730">
    <property type="entry name" value="PROMININ PROM PROTEIN"/>
    <property type="match status" value="1"/>
</dbReference>
<comment type="caution">
    <text evidence="9">The sequence shown here is derived from an EMBL/GenBank/DDBJ whole genome shotgun (WGS) entry which is preliminary data.</text>
</comment>
<keyword evidence="6" id="KW-0325">Glycoprotein</keyword>
<dbReference type="PANTHER" id="PTHR22730:SF1">
    <property type="entry name" value="PROMININ-LIKE PROTEIN"/>
    <property type="match status" value="1"/>
</dbReference>
<proteinExistence type="inferred from homology"/>
<dbReference type="EMBL" id="JAXCGZ010015405">
    <property type="protein sequence ID" value="KAK7070363.1"/>
    <property type="molecule type" value="Genomic_DNA"/>
</dbReference>
<comment type="similarity">
    <text evidence="2">Belongs to the prominin family.</text>
</comment>
<evidence type="ECO:0000256" key="6">
    <source>
        <dbReference type="ARBA" id="ARBA00023180"/>
    </source>
</evidence>
<dbReference type="GO" id="GO:0016020">
    <property type="term" value="C:membrane"/>
    <property type="evidence" value="ECO:0007669"/>
    <property type="project" value="UniProtKB-SubCell"/>
</dbReference>
<evidence type="ECO:0000256" key="7">
    <source>
        <dbReference type="SAM" id="MobiDB-lite"/>
    </source>
</evidence>
<keyword evidence="4 8" id="KW-1133">Transmembrane helix</keyword>
<sequence>MDSTRSSLARDPQPRILEFDPVPEGDAYSTDQTHAQPTILAWAGSFVSLLQPSHFPFDLVRQALERRITAEELVKESLQAEPGFIVCIGIGLTLAVGIPVLGFLVCCCRLCGRCGSKRKQHNHTNCFNCQRRTLAASLTGISFAVLLGILVVIISNERLGGAVREMNTSVKNNVRDLDTFLRNTKMQLRYLVSNSLEQTVDAIYGDLDDIEYLLGRPLQRELAGEAQIEVALDSLLDISSSLRSIAGRMRALEESRLQAAARAEELRGRLYEVSDDIKRFVERCSPDDIELCSTLDPQGLELGARFDSFSFSEQLRLLSAVENHNLTETARHARLEFENIPSYVEAVTRRTRDEVKRAVRNFRAKLYTKVRGLDDVAFDLEVRTRDMTWKVDEATFTLQEHEIYRWYVGLGIALSLALIWTLMTLGLCCGCCSHSARQAPTERSCISNSAGQMLISSVFFMFVLSGILWGVVVAMFVVGAHAHAFVCHPLYEEPDFPTLTHMLDNSGMVFRNGQVLSNVLHKDRDVHLSIGHVLTQCKEGGAAYQVFKLSHYFDVEAEINHRTTLDLRDTLGNLKINLSHVELLSPEAENHLDTFLRSIKINLGPHRREMEKPLVQKSLPALAEQMQNIASQLRSVSSSAELFKIVARTRNLITNTLYPLEKRKEDVTYQVATLDMEVMPLQRQINQSSGHLRTIQYFNHNHGSSLAASKARGYVERILSYTRQYADHVRNSALYHVAPCTPFWNLFDSARGVSCNGIIEPINALWLATGWCLLLFLPAICVSLALARFYLRMEQDGDTLPLHSNGSPSGSHTNVQSGESAAMWGPKSNGGTRMARHAYPSHHHNGNAHW</sequence>
<dbReference type="InterPro" id="IPR008795">
    <property type="entry name" value="Prominin"/>
</dbReference>
<feature type="transmembrane region" description="Helical" evidence="8">
    <location>
        <begin position="406"/>
        <end position="432"/>
    </location>
</feature>
<feature type="transmembrane region" description="Helical" evidence="8">
    <location>
        <begin position="133"/>
        <end position="154"/>
    </location>
</feature>
<evidence type="ECO:0000313" key="10">
    <source>
        <dbReference type="Proteomes" id="UP001381693"/>
    </source>
</evidence>
<gene>
    <name evidence="9" type="ORF">SK128_027269</name>
</gene>
<dbReference type="Pfam" id="PF05478">
    <property type="entry name" value="Prominin"/>
    <property type="match status" value="1"/>
</dbReference>
<name>A0AAN8WX65_HALRR</name>
<feature type="transmembrane region" description="Helical" evidence="8">
    <location>
        <begin position="764"/>
        <end position="787"/>
    </location>
</feature>
<dbReference type="AlphaFoldDB" id="A0AAN8WX65"/>
<accession>A0AAN8WX65</accession>
<feature type="compositionally biased region" description="Polar residues" evidence="7">
    <location>
        <begin position="802"/>
        <end position="819"/>
    </location>
</feature>
<reference evidence="9 10" key="1">
    <citation type="submission" date="2023-11" db="EMBL/GenBank/DDBJ databases">
        <title>Halocaridina rubra genome assembly.</title>
        <authorList>
            <person name="Smith C."/>
        </authorList>
    </citation>
    <scope>NUCLEOTIDE SEQUENCE [LARGE SCALE GENOMIC DNA]</scope>
    <source>
        <strain evidence="9">EP-1</strain>
        <tissue evidence="9">Whole</tissue>
    </source>
</reference>
<evidence type="ECO:0000256" key="4">
    <source>
        <dbReference type="ARBA" id="ARBA00022989"/>
    </source>
</evidence>
<comment type="subcellular location">
    <subcellularLocation>
        <location evidence="1">Membrane</location>
        <topology evidence="1">Multi-pass membrane protein</topology>
    </subcellularLocation>
</comment>
<evidence type="ECO:0000256" key="2">
    <source>
        <dbReference type="ARBA" id="ARBA00006058"/>
    </source>
</evidence>
<feature type="region of interest" description="Disordered" evidence="7">
    <location>
        <begin position="801"/>
        <end position="827"/>
    </location>
</feature>
<evidence type="ECO:0000256" key="3">
    <source>
        <dbReference type="ARBA" id="ARBA00022692"/>
    </source>
</evidence>
<keyword evidence="10" id="KW-1185">Reference proteome</keyword>
<evidence type="ECO:0008006" key="11">
    <source>
        <dbReference type="Google" id="ProtNLM"/>
    </source>
</evidence>
<feature type="transmembrane region" description="Helical" evidence="8">
    <location>
        <begin position="83"/>
        <end position="112"/>
    </location>
</feature>
<evidence type="ECO:0000313" key="9">
    <source>
        <dbReference type="EMBL" id="KAK7070363.1"/>
    </source>
</evidence>
<dbReference type="Proteomes" id="UP001381693">
    <property type="component" value="Unassembled WGS sequence"/>
</dbReference>